<dbReference type="GO" id="GO:0003677">
    <property type="term" value="F:DNA binding"/>
    <property type="evidence" value="ECO:0007669"/>
    <property type="project" value="InterPro"/>
</dbReference>
<dbReference type="PRINTS" id="PR00506">
    <property type="entry name" value="D21N6MTFRASE"/>
</dbReference>
<protein>
    <recommendedName>
        <fullName evidence="2">site-specific DNA-methyltransferase (adenine-specific)</fullName>
        <ecNumber evidence="2">2.1.1.72</ecNumber>
    </recommendedName>
</protein>
<dbReference type="GO" id="GO:0032259">
    <property type="term" value="P:methylation"/>
    <property type="evidence" value="ECO:0007669"/>
    <property type="project" value="UniProtKB-KW"/>
</dbReference>
<dbReference type="SUPFAM" id="SSF53335">
    <property type="entry name" value="S-adenosyl-L-methionine-dependent methyltransferases"/>
    <property type="match status" value="1"/>
</dbReference>
<dbReference type="PIRSF" id="PIRSF015855">
    <property type="entry name" value="TypeIII_Mtase_mKpnI"/>
    <property type="match status" value="1"/>
</dbReference>
<name>A0A6I6JS57_9BACT</name>
<dbReference type="GO" id="GO:0008170">
    <property type="term" value="F:N-methyltransferase activity"/>
    <property type="evidence" value="ECO:0007669"/>
    <property type="project" value="InterPro"/>
</dbReference>
<dbReference type="Pfam" id="PF01555">
    <property type="entry name" value="N6_N4_Mtase"/>
    <property type="match status" value="1"/>
</dbReference>
<sequence length="619" mass="72085">MTGNSQIPKDILLTNLKELTPEIFSEGKIDWERLKATLGEDINFNNERYVLNWAGKSDVFRVLQSPSTRTLIPAKEESIDFDETENIFIEGENLEVLKILQKSYFGKIKMIYIDPPYNTGNDSFIYPDKFSETKEEYQKRVGDKDEEGYMTKEGMYRKNSKENGQYHSNWLNMMYPRLFLSKNLLKDDGAIFVSIDDNEIHNLRLLMNEIFGEENFIAQFIWKRRQNVDSRSKNGASTDHEYIICYRKSDNGLIRGAEKDMNKYSNPDNDKRGDWMSADMTGLATKEQRPNLHYDLEDPKTGIVYPCPPTGWRYEPKRMMSLIKNDEIIFPKNPEGRPRRKKFQRDLESEFTGFSTILNTVYNTQGTREVRTIFDDKEYFDFPKPKDLIKLLIQQGASSIEEENIILDFFSGSGTTAHAVMELNREEDIDRKYICVQLPENCIEKSEAFKAGYKTIAEVAKERIKRAAKLIKEDKQNELDFNSEKKIDLGFKVFKLSDSNFKLWRQQGIETAEDLEKQMELFTNPISEEAQNENMVYELLIKSGFDLNSEIQQINNMYIVNTNEMILLLESVSNEIINEVIHLKPQKVIALDKLFEGNDQLKTNTVLQMKDSGIDFKTI</sequence>
<dbReference type="RefSeq" id="WP_158869034.1">
    <property type="nucleotide sequence ID" value="NZ_CP046401.1"/>
</dbReference>
<dbReference type="InterPro" id="IPR002295">
    <property type="entry name" value="N4/N6-MTase_EcoPI_Mod-like"/>
</dbReference>
<dbReference type="InterPro" id="IPR029063">
    <property type="entry name" value="SAM-dependent_MTases_sf"/>
</dbReference>
<dbReference type="EMBL" id="CP046401">
    <property type="protein sequence ID" value="QGY45895.1"/>
    <property type="molecule type" value="Genomic_DNA"/>
</dbReference>
<evidence type="ECO:0000256" key="4">
    <source>
        <dbReference type="ARBA" id="ARBA00022679"/>
    </source>
</evidence>
<feature type="domain" description="DNA methylase N-4/N-6" evidence="7">
    <location>
        <begin position="108"/>
        <end position="444"/>
    </location>
</feature>
<reference evidence="8 9" key="1">
    <citation type="submission" date="2019-11" db="EMBL/GenBank/DDBJ databases">
        <authorList>
            <person name="Zheng R.K."/>
            <person name="Sun C.M."/>
        </authorList>
    </citation>
    <scope>NUCLEOTIDE SEQUENCE [LARGE SCALE GENOMIC DNA]</scope>
    <source>
        <strain evidence="8 9">WC007</strain>
    </source>
</reference>
<evidence type="ECO:0000256" key="6">
    <source>
        <dbReference type="ARBA" id="ARBA00047942"/>
    </source>
</evidence>
<comment type="similarity">
    <text evidence="1">Belongs to the N(4)/N(6)-methyltransferase family.</text>
</comment>
<accession>A0A6I6JS57</accession>
<keyword evidence="9" id="KW-1185">Reference proteome</keyword>
<dbReference type="Proteomes" id="UP000428260">
    <property type="component" value="Chromosome"/>
</dbReference>
<comment type="catalytic activity">
    <reaction evidence="6">
        <text>a 2'-deoxyadenosine in DNA + S-adenosyl-L-methionine = an N(6)-methyl-2'-deoxyadenosine in DNA + S-adenosyl-L-homocysteine + H(+)</text>
        <dbReference type="Rhea" id="RHEA:15197"/>
        <dbReference type="Rhea" id="RHEA-COMP:12418"/>
        <dbReference type="Rhea" id="RHEA-COMP:12419"/>
        <dbReference type="ChEBI" id="CHEBI:15378"/>
        <dbReference type="ChEBI" id="CHEBI:57856"/>
        <dbReference type="ChEBI" id="CHEBI:59789"/>
        <dbReference type="ChEBI" id="CHEBI:90615"/>
        <dbReference type="ChEBI" id="CHEBI:90616"/>
        <dbReference type="EC" id="2.1.1.72"/>
    </reaction>
</comment>
<keyword evidence="4 8" id="KW-0808">Transferase</keyword>
<proteinExistence type="inferred from homology"/>
<evidence type="ECO:0000259" key="7">
    <source>
        <dbReference type="Pfam" id="PF01555"/>
    </source>
</evidence>
<organism evidence="8 9">
    <name type="scientific">Maribellus comscasis</name>
    <dbReference type="NCBI Taxonomy" id="2681766"/>
    <lineage>
        <taxon>Bacteria</taxon>
        <taxon>Pseudomonadati</taxon>
        <taxon>Bacteroidota</taxon>
        <taxon>Bacteroidia</taxon>
        <taxon>Marinilabiliales</taxon>
        <taxon>Prolixibacteraceae</taxon>
        <taxon>Maribellus</taxon>
    </lineage>
</organism>
<dbReference type="AlphaFoldDB" id="A0A6I6JS57"/>
<dbReference type="PROSITE" id="PS00092">
    <property type="entry name" value="N6_MTASE"/>
    <property type="match status" value="1"/>
</dbReference>
<evidence type="ECO:0000313" key="8">
    <source>
        <dbReference type="EMBL" id="QGY45895.1"/>
    </source>
</evidence>
<evidence type="ECO:0000256" key="5">
    <source>
        <dbReference type="ARBA" id="ARBA00022691"/>
    </source>
</evidence>
<gene>
    <name evidence="8" type="ORF">GM418_20130</name>
</gene>
<dbReference type="REBASE" id="377000">
    <property type="entry name" value="M.PbaWC007ORF20130P"/>
</dbReference>
<dbReference type="GO" id="GO:0009007">
    <property type="term" value="F:site-specific DNA-methyltransferase (adenine-specific) activity"/>
    <property type="evidence" value="ECO:0007669"/>
    <property type="project" value="UniProtKB-EC"/>
</dbReference>
<dbReference type="InterPro" id="IPR002941">
    <property type="entry name" value="DNA_methylase_N4/N6"/>
</dbReference>
<evidence type="ECO:0000256" key="3">
    <source>
        <dbReference type="ARBA" id="ARBA00022603"/>
    </source>
</evidence>
<evidence type="ECO:0000256" key="2">
    <source>
        <dbReference type="ARBA" id="ARBA00011900"/>
    </source>
</evidence>
<dbReference type="KEGG" id="mcos:GM418_20130"/>
<dbReference type="InterPro" id="IPR002052">
    <property type="entry name" value="DNA_methylase_N6_adenine_CS"/>
</dbReference>
<evidence type="ECO:0000313" key="9">
    <source>
        <dbReference type="Proteomes" id="UP000428260"/>
    </source>
</evidence>
<evidence type="ECO:0000256" key="1">
    <source>
        <dbReference type="ARBA" id="ARBA00006594"/>
    </source>
</evidence>
<keyword evidence="3 8" id="KW-0489">Methyltransferase</keyword>
<dbReference type="EC" id="2.1.1.72" evidence="2"/>
<keyword evidence="5" id="KW-0949">S-adenosyl-L-methionine</keyword>
<dbReference type="Gene3D" id="3.40.50.150">
    <property type="entry name" value="Vaccinia Virus protein VP39"/>
    <property type="match status" value="1"/>
</dbReference>